<evidence type="ECO:0000256" key="1">
    <source>
        <dbReference type="SAM" id="SignalP"/>
    </source>
</evidence>
<dbReference type="OrthoDB" id="9152878at2"/>
<name>A0A1N6N825_AQUAC</name>
<reference evidence="2 5" key="2">
    <citation type="submission" date="2018-06" db="EMBL/GenBank/DDBJ databases">
        <title>Pseudomonas diversity within urban Lake Michigan freshwaters.</title>
        <authorList>
            <person name="Batrich M."/>
            <person name="Hatzopoulos T."/>
            <person name="Putonti C."/>
        </authorList>
    </citation>
    <scope>NUCLEOTIDE SEQUENCE [LARGE SCALE GENOMIC DNA]</scope>
    <source>
        <strain evidence="2 5">MB-090714</strain>
    </source>
</reference>
<dbReference type="RefSeq" id="WP_076423464.1">
    <property type="nucleotide sequence ID" value="NZ_FTMP01000001.1"/>
</dbReference>
<feature type="chain" id="PRO_5043148433" evidence="1">
    <location>
        <begin position="20"/>
        <end position="74"/>
    </location>
</feature>
<evidence type="ECO:0000313" key="3">
    <source>
        <dbReference type="EMBL" id="SIP88258.1"/>
    </source>
</evidence>
<dbReference type="InterPro" id="IPR010595">
    <property type="entry name" value="DUF1161"/>
</dbReference>
<feature type="signal peptide" evidence="1">
    <location>
        <begin position="1"/>
        <end position="19"/>
    </location>
</feature>
<dbReference type="EMBL" id="QJRX01000001">
    <property type="protein sequence ID" value="PYC29411.1"/>
    <property type="molecule type" value="Genomic_DNA"/>
</dbReference>
<dbReference type="Pfam" id="PF06649">
    <property type="entry name" value="DUF1161"/>
    <property type="match status" value="1"/>
</dbReference>
<dbReference type="AlphaFoldDB" id="A0A1N6N825"/>
<keyword evidence="1" id="KW-0732">Signal</keyword>
<dbReference type="Proteomes" id="UP000248146">
    <property type="component" value="Unassembled WGS sequence"/>
</dbReference>
<gene>
    <name evidence="2" type="ORF">DMO17_01585</name>
    <name evidence="3" type="ORF">SAMN05878282_101122</name>
</gene>
<sequence length="74" mass="7632">MKRLMLGLALLPLAGSVLAAGKPCEELKAEIDAKLKAKGVAAYSLEVVDKGSAGDKQVVGSCEAGSKEIVYQRG</sequence>
<evidence type="ECO:0000313" key="4">
    <source>
        <dbReference type="Proteomes" id="UP000185841"/>
    </source>
</evidence>
<dbReference type="Proteomes" id="UP000185841">
    <property type="component" value="Unassembled WGS sequence"/>
</dbReference>
<evidence type="ECO:0000313" key="5">
    <source>
        <dbReference type="Proteomes" id="UP000248146"/>
    </source>
</evidence>
<accession>A0A1N6N825</accession>
<reference evidence="3 4" key="1">
    <citation type="submission" date="2017-01" db="EMBL/GenBank/DDBJ databases">
        <authorList>
            <person name="Mah S.A."/>
            <person name="Swanson W.J."/>
            <person name="Moy G.W."/>
            <person name="Vacquier V.D."/>
        </authorList>
    </citation>
    <scope>NUCLEOTIDE SEQUENCE [LARGE SCALE GENOMIC DNA]</scope>
    <source>
        <strain evidence="3 4">RU36E</strain>
    </source>
</reference>
<proteinExistence type="predicted"/>
<protein>
    <submittedName>
        <fullName evidence="2">DUF1161 domain-containing protein</fullName>
    </submittedName>
</protein>
<evidence type="ECO:0000313" key="2">
    <source>
        <dbReference type="EMBL" id="PYC29411.1"/>
    </source>
</evidence>
<organism evidence="3 4">
    <name type="scientific">Aquipseudomonas alcaligenes</name>
    <name type="common">Pseudomonas alcaligenes</name>
    <dbReference type="NCBI Taxonomy" id="43263"/>
    <lineage>
        <taxon>Bacteria</taxon>
        <taxon>Pseudomonadati</taxon>
        <taxon>Pseudomonadota</taxon>
        <taxon>Gammaproteobacteria</taxon>
        <taxon>Pseudomonadales</taxon>
        <taxon>Pseudomonadaceae</taxon>
        <taxon>Aquipseudomonas</taxon>
    </lineage>
</organism>
<dbReference type="EMBL" id="FTMP01000001">
    <property type="protein sequence ID" value="SIP88258.1"/>
    <property type="molecule type" value="Genomic_DNA"/>
</dbReference>